<organism evidence="2 3">
    <name type="scientific">Melipona bicolor</name>
    <dbReference type="NCBI Taxonomy" id="60889"/>
    <lineage>
        <taxon>Eukaryota</taxon>
        <taxon>Metazoa</taxon>
        <taxon>Ecdysozoa</taxon>
        <taxon>Arthropoda</taxon>
        <taxon>Hexapoda</taxon>
        <taxon>Insecta</taxon>
        <taxon>Pterygota</taxon>
        <taxon>Neoptera</taxon>
        <taxon>Endopterygota</taxon>
        <taxon>Hymenoptera</taxon>
        <taxon>Apocrita</taxon>
        <taxon>Aculeata</taxon>
        <taxon>Apoidea</taxon>
        <taxon>Anthophila</taxon>
        <taxon>Apidae</taxon>
        <taxon>Melipona</taxon>
    </lineage>
</organism>
<feature type="region of interest" description="Disordered" evidence="1">
    <location>
        <begin position="51"/>
        <end position="79"/>
    </location>
</feature>
<comment type="caution">
    <text evidence="2">The sequence shown here is derived from an EMBL/GenBank/DDBJ whole genome shotgun (WGS) entry which is preliminary data.</text>
</comment>
<feature type="compositionally biased region" description="Low complexity" evidence="1">
    <location>
        <begin position="93"/>
        <end position="102"/>
    </location>
</feature>
<gene>
    <name evidence="2" type="ORF">K0M31_008963</name>
</gene>
<dbReference type="Proteomes" id="UP001177670">
    <property type="component" value="Unassembled WGS sequence"/>
</dbReference>
<name>A0AA40KK82_9HYME</name>
<proteinExistence type="predicted"/>
<feature type="compositionally biased region" description="Basic and acidic residues" evidence="1">
    <location>
        <begin position="51"/>
        <end position="64"/>
    </location>
</feature>
<accession>A0AA40KK82</accession>
<reference evidence="2" key="1">
    <citation type="submission" date="2021-10" db="EMBL/GenBank/DDBJ databases">
        <title>Melipona bicolor Genome sequencing and assembly.</title>
        <authorList>
            <person name="Araujo N.S."/>
            <person name="Arias M.C."/>
        </authorList>
    </citation>
    <scope>NUCLEOTIDE SEQUENCE</scope>
    <source>
        <strain evidence="2">USP_2M_L1-L4_2017</strain>
        <tissue evidence="2">Whole body</tissue>
    </source>
</reference>
<dbReference type="AlphaFoldDB" id="A0AA40KK82"/>
<protein>
    <submittedName>
        <fullName evidence="2">Uncharacterized protein</fullName>
    </submittedName>
</protein>
<evidence type="ECO:0000313" key="3">
    <source>
        <dbReference type="Proteomes" id="UP001177670"/>
    </source>
</evidence>
<feature type="region of interest" description="Disordered" evidence="1">
    <location>
        <begin position="93"/>
        <end position="152"/>
    </location>
</feature>
<dbReference type="EMBL" id="JAHYIQ010000021">
    <property type="protein sequence ID" value="KAK1123345.1"/>
    <property type="molecule type" value="Genomic_DNA"/>
</dbReference>
<keyword evidence="3" id="KW-1185">Reference proteome</keyword>
<sequence length="194" mass="21881">MRPTHRRYFFGEIEDLYWLNEPFTSTRCFLGTACKVMPVFAMCEGVREGRPGFGNHRSDAEGVVKRAPSAPSSNDRGDSQVDVEACDVFWTTGTTGQNRTTQSDATHGHTEVGSRRRFTSSGRKMGKKRRERHSTFSSDDIGTNPRGRRGTPLRAPALVERILQGNLNHSIRTQDLLQPHRVLEYSDWIGDDVI</sequence>
<evidence type="ECO:0000313" key="2">
    <source>
        <dbReference type="EMBL" id="KAK1123345.1"/>
    </source>
</evidence>
<evidence type="ECO:0000256" key="1">
    <source>
        <dbReference type="SAM" id="MobiDB-lite"/>
    </source>
</evidence>